<reference evidence="1 2" key="1">
    <citation type="submission" date="2016-10" db="EMBL/GenBank/DDBJ databases">
        <title>Draft Genome Sequence of Rhizobacteria Flavobacterium johnsoniae CI04.</title>
        <authorList>
            <person name="Bravo J.I."/>
            <person name="Lozano G.L."/>
            <person name="Handelsman J."/>
        </authorList>
    </citation>
    <scope>NUCLEOTIDE SEQUENCE [LARGE SCALE GENOMIC DNA]</scope>
    <source>
        <strain evidence="1 2">CI04</strain>
    </source>
</reference>
<name>A0A1J7BM88_FLAJO</name>
<sequence>MKVDQKGHTVTIKDTQGDFNGFVEKVTQQFKTFEKHNVIIDLLSDSGLSENDLKVFLPLVKLQKKAKKSFVIVASDLDFNAVSDKLVVVPSLLEAHDIIEMEEIERDLGF</sequence>
<organism evidence="1 2">
    <name type="scientific">Flavobacterium johnsoniae</name>
    <name type="common">Cytophaga johnsonae</name>
    <dbReference type="NCBI Taxonomy" id="986"/>
    <lineage>
        <taxon>Bacteria</taxon>
        <taxon>Pseudomonadati</taxon>
        <taxon>Bacteroidota</taxon>
        <taxon>Flavobacteriia</taxon>
        <taxon>Flavobacteriales</taxon>
        <taxon>Flavobacteriaceae</taxon>
        <taxon>Flavobacterium</taxon>
    </lineage>
</organism>
<dbReference type="AlphaFoldDB" id="A0A1J7BM88"/>
<dbReference type="Proteomes" id="UP000182826">
    <property type="component" value="Unassembled WGS sequence"/>
</dbReference>
<dbReference type="OrthoDB" id="1442602at2"/>
<keyword evidence="2" id="KW-1185">Reference proteome</keyword>
<accession>A0A1J7BM88</accession>
<proteinExistence type="predicted"/>
<dbReference type="EMBL" id="MLFK01000012">
    <property type="protein sequence ID" value="OIV39815.1"/>
    <property type="molecule type" value="Genomic_DNA"/>
</dbReference>
<evidence type="ECO:0000313" key="1">
    <source>
        <dbReference type="EMBL" id="OIV39815.1"/>
    </source>
</evidence>
<protein>
    <submittedName>
        <fullName evidence="1">Ribonuclease Z</fullName>
    </submittedName>
</protein>
<gene>
    <name evidence="1" type="ORF">BKM63_21870</name>
</gene>
<comment type="caution">
    <text evidence="1">The sequence shown here is derived from an EMBL/GenBank/DDBJ whole genome shotgun (WGS) entry which is preliminary data.</text>
</comment>
<evidence type="ECO:0000313" key="2">
    <source>
        <dbReference type="Proteomes" id="UP000182826"/>
    </source>
</evidence>
<dbReference type="RefSeq" id="WP_071638728.1">
    <property type="nucleotide sequence ID" value="NZ_MLFK01000012.1"/>
</dbReference>